<reference evidence="20" key="3">
    <citation type="submission" date="2021-09" db="EMBL/GenBank/DDBJ databases">
        <authorList>
            <person name="Gilroy R."/>
        </authorList>
    </citation>
    <scope>NUCLEOTIDE SEQUENCE</scope>
    <source>
        <strain evidence="20">CHK175-13533</strain>
    </source>
</reference>
<dbReference type="InterPro" id="IPR012409">
    <property type="entry name" value="Sirohaem_synth"/>
</dbReference>
<dbReference type="GO" id="GO:0051287">
    <property type="term" value="F:NAD binding"/>
    <property type="evidence" value="ECO:0007669"/>
    <property type="project" value="InterPro"/>
</dbReference>
<keyword evidence="3" id="KW-0169">Cobalamin biosynthesis</keyword>
<evidence type="ECO:0000256" key="13">
    <source>
        <dbReference type="ARBA" id="ARBA00047561"/>
    </source>
</evidence>
<dbReference type="FunFam" id="3.30.950.10:FF:000001">
    <property type="entry name" value="Siroheme synthase"/>
    <property type="match status" value="1"/>
</dbReference>
<protein>
    <submittedName>
        <fullName evidence="20">Siroheme synthase CysG</fullName>
    </submittedName>
    <submittedName>
        <fullName evidence="21">Uroporphyrin-III C-methyltransferase/precorrin-2 dehydrogenase/sirohydrochlorin ferrochelatase</fullName>
        <ecNumber evidence="20 21">1.3.1.76</ecNumber>
        <ecNumber evidence="20 21">2.1.1.107</ecNumber>
        <ecNumber evidence="20 21">4.99.1.4</ecNumber>
    </submittedName>
</protein>
<evidence type="ECO:0000259" key="18">
    <source>
        <dbReference type="Pfam" id="PF10414"/>
    </source>
</evidence>
<dbReference type="SUPFAM" id="SSF75615">
    <property type="entry name" value="Siroheme synthase middle domains-like"/>
    <property type="match status" value="1"/>
</dbReference>
<feature type="active site" description="Proton donor" evidence="15">
    <location>
        <position position="272"/>
    </location>
</feature>
<evidence type="ECO:0000256" key="1">
    <source>
        <dbReference type="ARBA" id="ARBA00005010"/>
    </source>
</evidence>
<dbReference type="GO" id="GO:0009236">
    <property type="term" value="P:cobalamin biosynthetic process"/>
    <property type="evidence" value="ECO:0007669"/>
    <property type="project" value="UniProtKB-KW"/>
</dbReference>
<dbReference type="PROSITE" id="PS00840">
    <property type="entry name" value="SUMT_2"/>
    <property type="match status" value="1"/>
</dbReference>
<dbReference type="SUPFAM" id="SSF51735">
    <property type="entry name" value="NAD(P)-binding Rossmann-fold domains"/>
    <property type="match status" value="1"/>
</dbReference>
<reference evidence="21 23" key="1">
    <citation type="submission" date="2020-03" db="EMBL/GenBank/DDBJ databases">
        <title>Genomic Encyclopedia of Type Strains, Phase IV (KMG-IV): sequencing the most valuable type-strain genomes for metagenomic binning, comparative biology and taxonomic classification.</title>
        <authorList>
            <person name="Goeker M."/>
        </authorList>
    </citation>
    <scope>NUCLEOTIDE SEQUENCE [LARGE SCALE GENOMIC DNA]</scope>
    <source>
        <strain evidence="21 23">DSM 26613</strain>
    </source>
</reference>
<evidence type="ECO:0000256" key="10">
    <source>
        <dbReference type="ARBA" id="ARBA00023244"/>
    </source>
</evidence>
<dbReference type="InterPro" id="IPR037115">
    <property type="entry name" value="Sirohaem_synt_dimer_dom_sf"/>
</dbReference>
<evidence type="ECO:0000259" key="19">
    <source>
        <dbReference type="Pfam" id="PF14824"/>
    </source>
</evidence>
<dbReference type="InterPro" id="IPR019478">
    <property type="entry name" value="Sirohaem_synthase_dimer_dom"/>
</dbReference>
<reference evidence="20" key="2">
    <citation type="journal article" date="2021" name="PeerJ">
        <title>Extensive microbial diversity within the chicken gut microbiome revealed by metagenomics and culture.</title>
        <authorList>
            <person name="Gilroy R."/>
            <person name="Ravi A."/>
            <person name="Getino M."/>
            <person name="Pursley I."/>
            <person name="Horton D.L."/>
            <person name="Alikhan N.F."/>
            <person name="Baker D."/>
            <person name="Gharbi K."/>
            <person name="Hall N."/>
            <person name="Watson M."/>
            <person name="Adriaenssens E.M."/>
            <person name="Foster-Nyarko E."/>
            <person name="Jarju S."/>
            <person name="Secka A."/>
            <person name="Antonio M."/>
            <person name="Oren A."/>
            <person name="Chaudhuri R.R."/>
            <person name="La Ragione R."/>
            <person name="Hildebrand F."/>
            <person name="Pallen M.J."/>
        </authorList>
    </citation>
    <scope>NUCLEOTIDE SEQUENCE</scope>
    <source>
        <strain evidence="20">CHK175-13533</strain>
    </source>
</reference>
<comment type="pathway">
    <text evidence="14">Cofactor biosynthesis; adenosylcobalamin biosynthesis; precorrin-2 from uroporphyrinogen III: step 1/1.</text>
</comment>
<keyword evidence="9 20" id="KW-0456">Lyase</keyword>
<keyword evidence="7 20" id="KW-0560">Oxidoreductase</keyword>
<evidence type="ECO:0000256" key="7">
    <source>
        <dbReference type="ARBA" id="ARBA00023002"/>
    </source>
</evidence>
<feature type="domain" description="Tetrapyrrole methylase" evidence="17">
    <location>
        <begin position="220"/>
        <end position="429"/>
    </location>
</feature>
<evidence type="ECO:0000313" key="20">
    <source>
        <dbReference type="EMBL" id="HJH24545.1"/>
    </source>
</evidence>
<comment type="catalytic activity">
    <reaction evidence="13">
        <text>precorrin-2 + NAD(+) = sirohydrochlorin + NADH + 2 H(+)</text>
        <dbReference type="Rhea" id="RHEA:15613"/>
        <dbReference type="ChEBI" id="CHEBI:15378"/>
        <dbReference type="ChEBI" id="CHEBI:57540"/>
        <dbReference type="ChEBI" id="CHEBI:57945"/>
        <dbReference type="ChEBI" id="CHEBI:58351"/>
        <dbReference type="ChEBI" id="CHEBI:58827"/>
        <dbReference type="EC" id="1.3.1.76"/>
    </reaction>
</comment>
<evidence type="ECO:0000313" key="21">
    <source>
        <dbReference type="EMBL" id="NJB65170.1"/>
    </source>
</evidence>
<accession>A0A9D3ABJ2</accession>
<evidence type="ECO:0000313" key="22">
    <source>
        <dbReference type="Proteomes" id="UP000700248"/>
    </source>
</evidence>
<proteinExistence type="inferred from homology"/>
<dbReference type="Proteomes" id="UP000700248">
    <property type="component" value="Unassembled WGS sequence"/>
</dbReference>
<comment type="pathway">
    <text evidence="12">Porphyrin-containing compound metabolism; siroheme biosynthesis; precorrin-2 from uroporphyrinogen III: step 1/1.</text>
</comment>
<dbReference type="NCBIfam" id="NF007922">
    <property type="entry name" value="PRK10637.1"/>
    <property type="match status" value="1"/>
</dbReference>
<dbReference type="PANTHER" id="PTHR45790">
    <property type="entry name" value="SIROHEME SYNTHASE-RELATED"/>
    <property type="match status" value="1"/>
</dbReference>
<evidence type="ECO:0000256" key="6">
    <source>
        <dbReference type="ARBA" id="ARBA00022691"/>
    </source>
</evidence>
<dbReference type="GO" id="GO:0051266">
    <property type="term" value="F:sirohydrochlorin ferrochelatase activity"/>
    <property type="evidence" value="ECO:0007669"/>
    <property type="project" value="UniProtKB-EC"/>
</dbReference>
<keyword evidence="4 16" id="KW-0489">Methyltransferase</keyword>
<dbReference type="CDD" id="cd11642">
    <property type="entry name" value="SUMT"/>
    <property type="match status" value="1"/>
</dbReference>
<dbReference type="InterPro" id="IPR006367">
    <property type="entry name" value="Sirohaem_synthase_N"/>
</dbReference>
<dbReference type="InterPro" id="IPR000878">
    <property type="entry name" value="4pyrrol_Mease"/>
</dbReference>
<dbReference type="InterPro" id="IPR003043">
    <property type="entry name" value="Uropor_MeTrfase_CS"/>
</dbReference>
<keyword evidence="11" id="KW-0511">Multifunctional enzyme</keyword>
<feature type="domain" description="Sirohaem synthase dimerisation" evidence="18">
    <location>
        <begin position="150"/>
        <end position="207"/>
    </location>
</feature>
<comment type="caution">
    <text evidence="20">The sequence shown here is derived from an EMBL/GenBank/DDBJ whole genome shotgun (WGS) entry which is preliminary data.</text>
</comment>
<evidence type="ECO:0000256" key="8">
    <source>
        <dbReference type="ARBA" id="ARBA00023027"/>
    </source>
</evidence>
<dbReference type="GO" id="GO:0019354">
    <property type="term" value="P:siroheme biosynthetic process"/>
    <property type="evidence" value="ECO:0007669"/>
    <property type="project" value="InterPro"/>
</dbReference>
<dbReference type="InterPro" id="IPR014777">
    <property type="entry name" value="4pyrrole_Mease_sub1"/>
</dbReference>
<evidence type="ECO:0000256" key="2">
    <source>
        <dbReference type="ARBA" id="ARBA00005879"/>
    </source>
</evidence>
<dbReference type="RefSeq" id="WP_167661214.1">
    <property type="nucleotide sequence ID" value="NZ_BMCQ01000001.1"/>
</dbReference>
<comment type="pathway">
    <text evidence="1">Porphyrin-containing compound metabolism; siroheme biosynthesis; sirohydrochlorin from precorrin-2: step 1/1.</text>
</comment>
<keyword evidence="8" id="KW-0520">NAD</keyword>
<keyword evidence="6" id="KW-0949">S-adenosyl-L-methionine</keyword>
<dbReference type="Gene3D" id="3.40.1010.10">
    <property type="entry name" value="Cobalt-precorrin-4 Transmethylase, Domain 1"/>
    <property type="match status" value="1"/>
</dbReference>
<keyword evidence="5 16" id="KW-0808">Transferase</keyword>
<dbReference type="Pfam" id="PF13241">
    <property type="entry name" value="NAD_binding_7"/>
    <property type="match status" value="1"/>
</dbReference>
<sequence length="456" mass="49056">MNYFPIFASLRNRPVLVVGAGEVACRKIELLRQAGAQVKIIAQHLSTEVQHLVDEGAVSWWKKDFQADDVNHAVLTIAATNDAELNQQVALAGEAYLRLVNVVDDPALCQFIVPAIVDRSPVQIAISTGGAAPVLARQIRQKLEQELPQHLGAMAQLAQRFRAEVKTRLATLLARRLFWERLFTQPTFSHLVAQAQWDAASAYLVNELDQASQHTPRGLVSLVGAGPGDAGLLSLNGYQALQAADVVLYDALVGEGVLDLIRRDAQRIAVGKRAHLDSVSQAETNRLLLHYAQQGLRVVRLKGGDPYVFGRGAEEVEVLKAAGVDYQVIPGVTAALGATAAAGIPLTHRSYAQSVVMVTGHCRPEGHEVNWAGLAQERQTLVIYMGTIKATEITSELMAHGKAGSTPVAIISQGSLPTQTVARGQLAELPQLAQTAQRPALIVIGEVARLDLSTKV</sequence>
<evidence type="ECO:0000256" key="11">
    <source>
        <dbReference type="ARBA" id="ARBA00023268"/>
    </source>
</evidence>
<evidence type="ECO:0000256" key="9">
    <source>
        <dbReference type="ARBA" id="ARBA00023239"/>
    </source>
</evidence>
<dbReference type="EC" id="1.3.1.76" evidence="20 21"/>
<evidence type="ECO:0000313" key="23">
    <source>
        <dbReference type="Proteomes" id="UP000783934"/>
    </source>
</evidence>
<dbReference type="InterPro" id="IPR006366">
    <property type="entry name" value="CobA/CysG_C"/>
</dbReference>
<evidence type="ECO:0000256" key="14">
    <source>
        <dbReference type="ARBA" id="ARBA00060548"/>
    </source>
</evidence>
<dbReference type="FunFam" id="3.40.1010.10:FF:000001">
    <property type="entry name" value="Siroheme synthase"/>
    <property type="match status" value="1"/>
</dbReference>
<dbReference type="Pfam" id="PF14824">
    <property type="entry name" value="Sirohm_synth_M"/>
    <property type="match status" value="1"/>
</dbReference>
<dbReference type="InterPro" id="IPR014776">
    <property type="entry name" value="4pyrrole_Mease_sub2"/>
</dbReference>
<dbReference type="InterPro" id="IPR050161">
    <property type="entry name" value="Siro_Cobalamin_biosynth"/>
</dbReference>
<evidence type="ECO:0000256" key="3">
    <source>
        <dbReference type="ARBA" id="ARBA00022573"/>
    </source>
</evidence>
<dbReference type="Pfam" id="PF00590">
    <property type="entry name" value="TP_methylase"/>
    <property type="match status" value="1"/>
</dbReference>
<feature type="domain" description="Siroheme synthase central" evidence="19">
    <location>
        <begin position="119"/>
        <end position="145"/>
    </location>
</feature>
<dbReference type="Pfam" id="PF10414">
    <property type="entry name" value="CysG_dimeriser"/>
    <property type="match status" value="1"/>
</dbReference>
<dbReference type="Gene3D" id="3.30.950.10">
    <property type="entry name" value="Methyltransferase, Cobalt-precorrin-4 Transmethylase, Domain 2"/>
    <property type="match status" value="1"/>
</dbReference>
<organism evidence="20 22">
    <name type="scientific">Paenalcaligenes hominis</name>
    <dbReference type="NCBI Taxonomy" id="643674"/>
    <lineage>
        <taxon>Bacteria</taxon>
        <taxon>Pseudomonadati</taxon>
        <taxon>Pseudomonadota</taxon>
        <taxon>Betaproteobacteria</taxon>
        <taxon>Burkholderiales</taxon>
        <taxon>Alcaligenaceae</taxon>
        <taxon>Paenalcaligenes</taxon>
    </lineage>
</organism>
<evidence type="ECO:0000256" key="4">
    <source>
        <dbReference type="ARBA" id="ARBA00022603"/>
    </source>
</evidence>
<comment type="similarity">
    <text evidence="2 16">Belongs to the precorrin methyltransferase family.</text>
</comment>
<dbReference type="InterPro" id="IPR036291">
    <property type="entry name" value="NAD(P)-bd_dom_sf"/>
</dbReference>
<dbReference type="NCBIfam" id="TIGR01469">
    <property type="entry name" value="cobA_cysG_Cterm"/>
    <property type="match status" value="1"/>
</dbReference>
<dbReference type="Proteomes" id="UP000783934">
    <property type="component" value="Unassembled WGS sequence"/>
</dbReference>
<dbReference type="PANTHER" id="PTHR45790:SF1">
    <property type="entry name" value="SIROHEME SYNTHASE"/>
    <property type="match status" value="1"/>
</dbReference>
<dbReference type="EC" id="4.99.1.4" evidence="20 21"/>
<dbReference type="Gene3D" id="3.30.160.110">
    <property type="entry name" value="Siroheme synthase, domain 2"/>
    <property type="match status" value="1"/>
</dbReference>
<dbReference type="SUPFAM" id="SSF53790">
    <property type="entry name" value="Tetrapyrrole methylase"/>
    <property type="match status" value="1"/>
</dbReference>
<dbReference type="GO" id="GO:0043115">
    <property type="term" value="F:precorrin-2 dehydrogenase activity"/>
    <property type="evidence" value="ECO:0007669"/>
    <property type="project" value="UniProtKB-EC"/>
</dbReference>
<name>A0A9D3ABJ2_9BURK</name>
<dbReference type="InterPro" id="IPR035996">
    <property type="entry name" value="4pyrrol_Methylase_sf"/>
</dbReference>
<dbReference type="PIRSF" id="PIRSF036426">
    <property type="entry name" value="Sirohaem_synth"/>
    <property type="match status" value="1"/>
</dbReference>
<dbReference type="Gene3D" id="1.10.8.210">
    <property type="entry name" value="Sirohaem synthase, dimerisation domain"/>
    <property type="match status" value="1"/>
</dbReference>
<evidence type="ECO:0000256" key="15">
    <source>
        <dbReference type="PIRSR" id="PIRSR036426-1"/>
    </source>
</evidence>
<dbReference type="GO" id="GO:0032259">
    <property type="term" value="P:methylation"/>
    <property type="evidence" value="ECO:0007669"/>
    <property type="project" value="UniProtKB-KW"/>
</dbReference>
<evidence type="ECO:0000256" key="16">
    <source>
        <dbReference type="RuleBase" id="RU003960"/>
    </source>
</evidence>
<dbReference type="Gene3D" id="3.40.50.720">
    <property type="entry name" value="NAD(P)-binding Rossmann-like Domain"/>
    <property type="match status" value="1"/>
</dbReference>
<feature type="active site" description="Proton acceptor" evidence="15">
    <location>
        <position position="250"/>
    </location>
</feature>
<evidence type="ECO:0000259" key="17">
    <source>
        <dbReference type="Pfam" id="PF00590"/>
    </source>
</evidence>
<evidence type="ECO:0000256" key="5">
    <source>
        <dbReference type="ARBA" id="ARBA00022679"/>
    </source>
</evidence>
<dbReference type="NCBIfam" id="NF004790">
    <property type="entry name" value="PRK06136.1"/>
    <property type="match status" value="1"/>
</dbReference>
<keyword evidence="23" id="KW-1185">Reference proteome</keyword>
<dbReference type="GO" id="GO:0004851">
    <property type="term" value="F:uroporphyrin-III C-methyltransferase activity"/>
    <property type="evidence" value="ECO:0007669"/>
    <property type="project" value="UniProtKB-EC"/>
</dbReference>
<dbReference type="NCBIfam" id="TIGR01470">
    <property type="entry name" value="cysG_Nterm"/>
    <property type="match status" value="1"/>
</dbReference>
<dbReference type="InterPro" id="IPR028281">
    <property type="entry name" value="Sirohaem_synthase_central"/>
</dbReference>
<dbReference type="AlphaFoldDB" id="A0A9D3ABJ2"/>
<dbReference type="EMBL" id="JAATIZ010000002">
    <property type="protein sequence ID" value="NJB65170.1"/>
    <property type="molecule type" value="Genomic_DNA"/>
</dbReference>
<dbReference type="EC" id="2.1.1.107" evidence="20 21"/>
<keyword evidence="10" id="KW-0627">Porphyrin biosynthesis</keyword>
<evidence type="ECO:0000256" key="12">
    <source>
        <dbReference type="ARBA" id="ARBA00025705"/>
    </source>
</evidence>
<gene>
    <name evidence="20" type="primary">cysG</name>
    <name evidence="21" type="ORF">GGR41_001399</name>
    <name evidence="20" type="ORF">K8U84_08330</name>
</gene>
<dbReference type="EMBL" id="DYTQ01000096">
    <property type="protein sequence ID" value="HJH24545.1"/>
    <property type="molecule type" value="Genomic_DNA"/>
</dbReference>